<feature type="chain" id="PRO_5003618229" evidence="1">
    <location>
        <begin position="18"/>
        <end position="900"/>
    </location>
</feature>
<protein>
    <submittedName>
        <fullName evidence="2">Uncharacterized protein</fullName>
    </submittedName>
</protein>
<evidence type="ECO:0000256" key="1">
    <source>
        <dbReference type="SAM" id="SignalP"/>
    </source>
</evidence>
<keyword evidence="1" id="KW-0732">Signal</keyword>
<organism evidence="2">
    <name type="scientific">Nematocida ausubeli (strain ATCC PRA-371 / ERTm2)</name>
    <name type="common">Nematode killer fungus</name>
    <dbReference type="NCBI Taxonomy" id="1913371"/>
    <lineage>
        <taxon>Eukaryota</taxon>
        <taxon>Fungi</taxon>
        <taxon>Fungi incertae sedis</taxon>
        <taxon>Microsporidia</taxon>
        <taxon>Nematocida</taxon>
    </lineage>
</organism>
<dbReference type="HOGENOM" id="CLU_009683_3_0_1"/>
<dbReference type="AlphaFoldDB" id="H8ZFL2"/>
<sequence>MINRLILNLMMVQSIIARVSMEAIKKVNEIPIGETKDVFINPEGPLCLLRGYIGDRSGHMYNKRFYSPEIHTDYALTKKGISDPDQQEYQFERNPVKDRVYKDIATQAPNGEYLSTYHAQMIKMFPSVDGNLSIEAGRPTAITNFLRADHVKEDAKYILAALLLLSEGVDIKIAVDHTGGDKKKLVIKSKTCKEKVFVDVEMHTAGIDPVTKKYKEDIYQNETAEIVNFYLRCRDKKYLRKGGDFGMPTNKEEFESGKFLNNAGFLIQTYIYEFIDTVEAYTGLANAVHELLVDQMTDKGNPDENTNKKNKKGRIFDEFFLKKEAFDQSKKYITSFYDLVKATNEDAKLPFYSVSQLPQYTRVPSLKLDRSGFNLDQASRYSDCVETGLLGLFCCLAYNPDARRYETSHMGDKISKELKAFFKKYPEPTETVDFKMHMEWSRVVAGLESDKIDYKREKNELRSGLMNILLVIAEITGEEESITELIQYIEECTPGNLSSEATIALTDMMEEIITRLSYNKDLSVECDRVVLGKRTGGKDDILCEIRIAYIFDDAECGINLYIDKGHTTLNLFQVEVEESIDVSEKYEEVIDIFGKMNSYIGYIATRYANTELSNSGKSTETIFSEQKDAIQKIIKTSEFSQIPRIFLTQRITDSCCKEHIMDKFILYSIKQEVSENDPVTRFTANILGSVPLDDGRTMERMVKMFFYSANWQTYYPSLGFKPSENLPKKKYFITDMVYAYRSILKEKSVDLAVNSVINYITMDTDKEFDICDVLTKEDIFISLFGLLQDKQEIEALKRFKSAFEKYRDPNNSQSIDNLYISWFIYTCSNYRNNLNFIQVVYNLMNFDGFNSDNEKPSAWFTDRSFALDTLKEKKVLLCSETDKESMKNYNKAEDFFTPTY</sequence>
<proteinExistence type="predicted"/>
<name>H8ZFL2_NEMA1</name>
<feature type="signal peptide" evidence="1">
    <location>
        <begin position="1"/>
        <end position="17"/>
    </location>
</feature>
<evidence type="ECO:0000313" key="2">
    <source>
        <dbReference type="EMBL" id="EHY64573.1"/>
    </source>
</evidence>
<dbReference type="EMBL" id="JH604640">
    <property type="protein sequence ID" value="EHY64573.1"/>
    <property type="molecule type" value="Genomic_DNA"/>
</dbReference>
<gene>
    <name evidence="2" type="ORF">NERG_02383</name>
</gene>
<dbReference type="Proteomes" id="UP000005622">
    <property type="component" value="Unassembled WGS sequence"/>
</dbReference>
<reference evidence="2" key="1">
    <citation type="submission" date="2011-03" db="EMBL/GenBank/DDBJ databases">
        <title>The Genome Sequence of Nematocida sp1 strain ERTm2.</title>
        <authorList>
            <consortium name="The Broad Institute Genome Sequencing Platform"/>
            <consortium name="The Broad Institute Genome Sequencing Center for Infectious Disease"/>
            <person name="Cuomo C."/>
            <person name="Troemel E."/>
            <person name="Young S.K."/>
            <person name="Zeng Q."/>
            <person name="Gargeya S."/>
            <person name="Fitzgerald M."/>
            <person name="Haas B."/>
            <person name="Abouelleil A."/>
            <person name="Alvarado L."/>
            <person name="Arachchi H.M."/>
            <person name="Berlin A."/>
            <person name="Brown A."/>
            <person name="Chapman S.B."/>
            <person name="Chen Z."/>
            <person name="Dunbar C."/>
            <person name="Freedman E."/>
            <person name="Gearin G."/>
            <person name="Gellesch M."/>
            <person name="Goldberg J."/>
            <person name="Griggs A."/>
            <person name="Gujja S."/>
            <person name="Heilman E.R."/>
            <person name="Heiman D."/>
            <person name="Howarth C."/>
            <person name="Larson L."/>
            <person name="Lui A."/>
            <person name="MacDonald P.J.P."/>
            <person name="Mehta T."/>
            <person name="Montmayeur A."/>
            <person name="Murphy C."/>
            <person name="Neiman D."/>
            <person name="Pearson M."/>
            <person name="Priest M."/>
            <person name="Roberts A."/>
            <person name="Saif S."/>
            <person name="Shea T."/>
            <person name="Shenoy N."/>
            <person name="Sisk P."/>
            <person name="Stolte C."/>
            <person name="Sykes S."/>
            <person name="White J."/>
            <person name="Yandava C."/>
            <person name="Wortman J."/>
            <person name="Nusbaum C."/>
            <person name="Birren B."/>
        </authorList>
    </citation>
    <scope>NUCLEOTIDE SEQUENCE</scope>
    <source>
        <strain evidence="2">ERTm2</strain>
    </source>
</reference>
<accession>H8ZFL2</accession>